<proteinExistence type="evidence at transcript level"/>
<sequence length="131" mass="14820">TVILPHTIVQQNFQTCGTDIIEQLELQDLPILKVDTYVLPARGRRRYPSNVARLTFDSRELPSSVYVAGHQLQVRKVIPTLQQCRNCWRFGHPAKYCRSIAECPVCGAHDHSNTSCNRPPSCLNCHEAHPS</sequence>
<dbReference type="AlphaFoldDB" id="G0ZJC4"/>
<evidence type="ECO:0000313" key="1">
    <source>
        <dbReference type="EMBL" id="AEL23121.1"/>
    </source>
</evidence>
<name>G0ZJC4_CHEQU</name>
<dbReference type="EMBL" id="JF284575">
    <property type="protein sequence ID" value="AEL23121.1"/>
    <property type="molecule type" value="mRNA"/>
</dbReference>
<dbReference type="OrthoDB" id="8061888at2759"/>
<reference evidence="1" key="1">
    <citation type="journal article" date="2011" name="Dev. Comp. Immunol.">
        <title>Differential gene expression profile from haematopoietic tissue stem cells of red claw crayfish, Cherax quadricarinatus, in response to WSSV infection.</title>
        <authorList>
            <person name="Liu H.P."/>
            <person name="Chen R.Y."/>
            <person name="Zhang Q.X."/>
            <person name="Peng H."/>
            <person name="Wang K.J."/>
        </authorList>
    </citation>
    <scope>NUCLEOTIDE SEQUENCE</scope>
</reference>
<feature type="non-terminal residue" evidence="1">
    <location>
        <position position="1"/>
    </location>
</feature>
<dbReference type="InterPro" id="IPR036875">
    <property type="entry name" value="Znf_CCHC_sf"/>
</dbReference>
<dbReference type="GO" id="GO:0003676">
    <property type="term" value="F:nucleic acid binding"/>
    <property type="evidence" value="ECO:0007669"/>
    <property type="project" value="InterPro"/>
</dbReference>
<dbReference type="SUPFAM" id="SSF57756">
    <property type="entry name" value="Retrovirus zinc finger-like domains"/>
    <property type="match status" value="1"/>
</dbReference>
<organism evidence="1">
    <name type="scientific">Cherax quadricarinatus</name>
    <name type="common">Australian red claw crayfish</name>
    <dbReference type="NCBI Taxonomy" id="27406"/>
    <lineage>
        <taxon>Eukaryota</taxon>
        <taxon>Metazoa</taxon>
        <taxon>Ecdysozoa</taxon>
        <taxon>Arthropoda</taxon>
        <taxon>Crustacea</taxon>
        <taxon>Multicrustacea</taxon>
        <taxon>Malacostraca</taxon>
        <taxon>Eumalacostraca</taxon>
        <taxon>Eucarida</taxon>
        <taxon>Decapoda</taxon>
        <taxon>Pleocyemata</taxon>
        <taxon>Astacidea</taxon>
        <taxon>Parastacoidea</taxon>
        <taxon>Parastacidae</taxon>
        <taxon>Cherax</taxon>
    </lineage>
</organism>
<feature type="non-terminal residue" evidence="1">
    <location>
        <position position="131"/>
    </location>
</feature>
<reference evidence="1" key="2">
    <citation type="submission" date="2011-02" db="EMBL/GenBank/DDBJ databases">
        <authorList>
            <person name="Liu H.-P."/>
            <person name="Chen R.-Y."/>
            <person name="Zhang Q.-X."/>
            <person name="Peng H."/>
            <person name="Wang K.-J."/>
        </authorList>
    </citation>
    <scope>NUCLEOTIDE SEQUENCE</scope>
</reference>
<dbReference type="GO" id="GO:0008270">
    <property type="term" value="F:zinc ion binding"/>
    <property type="evidence" value="ECO:0007669"/>
    <property type="project" value="InterPro"/>
</dbReference>
<protein>
    <submittedName>
        <fullName evidence="1">EF-Tu d2 protein</fullName>
    </submittedName>
</protein>
<accession>G0ZJC4</accession>